<feature type="region of interest" description="Disordered" evidence="1">
    <location>
        <begin position="1"/>
        <end position="35"/>
    </location>
</feature>
<proteinExistence type="predicted"/>
<protein>
    <submittedName>
        <fullName evidence="2">Uncharacterized protein</fullName>
    </submittedName>
</protein>
<dbReference type="AlphaFoldDB" id="Q0F354"/>
<gene>
    <name evidence="2" type="ORF">SPV1_04683</name>
</gene>
<name>Q0F354_9PROT</name>
<evidence type="ECO:0000256" key="1">
    <source>
        <dbReference type="SAM" id="MobiDB-lite"/>
    </source>
</evidence>
<accession>Q0F354</accession>
<dbReference type="EMBL" id="AATS01000001">
    <property type="protein sequence ID" value="EAU56087.1"/>
    <property type="molecule type" value="Genomic_DNA"/>
</dbReference>
<feature type="compositionally biased region" description="Basic and acidic residues" evidence="1">
    <location>
        <begin position="21"/>
        <end position="35"/>
    </location>
</feature>
<dbReference type="InParanoid" id="Q0F354"/>
<evidence type="ECO:0000313" key="2">
    <source>
        <dbReference type="EMBL" id="EAU56087.1"/>
    </source>
</evidence>
<reference evidence="2 3" key="1">
    <citation type="submission" date="2006-09" db="EMBL/GenBank/DDBJ databases">
        <authorList>
            <person name="Emerson D."/>
            <person name="Ferriera S."/>
            <person name="Johnson J."/>
            <person name="Kravitz S."/>
            <person name="Halpern A."/>
            <person name="Remington K."/>
            <person name="Beeson K."/>
            <person name="Tran B."/>
            <person name="Rogers Y.-H."/>
            <person name="Friedman R."/>
            <person name="Venter J.C."/>
        </authorList>
    </citation>
    <scope>NUCLEOTIDE SEQUENCE [LARGE SCALE GENOMIC DNA]</scope>
    <source>
        <strain evidence="2 3">PV-1</strain>
    </source>
</reference>
<dbReference type="Proteomes" id="UP000005297">
    <property type="component" value="Unassembled WGS sequence"/>
</dbReference>
<evidence type="ECO:0000313" key="3">
    <source>
        <dbReference type="Proteomes" id="UP000005297"/>
    </source>
</evidence>
<keyword evidence="3" id="KW-1185">Reference proteome</keyword>
<comment type="caution">
    <text evidence="2">The sequence shown here is derived from an EMBL/GenBank/DDBJ whole genome shotgun (WGS) entry which is preliminary data.</text>
</comment>
<dbReference type="HOGENOM" id="CLU_3365793_0_0_0"/>
<organism evidence="2 3">
    <name type="scientific">Mariprofundus ferrooxydans PV-1</name>
    <dbReference type="NCBI Taxonomy" id="314345"/>
    <lineage>
        <taxon>Bacteria</taxon>
        <taxon>Pseudomonadati</taxon>
        <taxon>Pseudomonadota</taxon>
        <taxon>Candidatius Mariprofundia</taxon>
        <taxon>Mariprofundales</taxon>
        <taxon>Mariprofundaceae</taxon>
        <taxon>Mariprofundus</taxon>
    </lineage>
</organism>
<sequence length="35" mass="3922">MDDEFQLVRSPLCEESTSDGETAKVEIYRGADDKS</sequence>